<evidence type="ECO:0000313" key="4">
    <source>
        <dbReference type="Proteomes" id="UP000323824"/>
    </source>
</evidence>
<dbReference type="PANTHER" id="PTHR39452">
    <property type="entry name" value="CHEY-P PHOSPHATASE CHEX"/>
    <property type="match status" value="1"/>
</dbReference>
<feature type="domain" description="Chemotaxis phosphatase CheX-like" evidence="2">
    <location>
        <begin position="42"/>
        <end position="139"/>
    </location>
</feature>
<protein>
    <submittedName>
        <fullName evidence="3">Chemotaxis protein CheX</fullName>
    </submittedName>
</protein>
<dbReference type="InterPro" id="IPR038756">
    <property type="entry name" value="CheX-like"/>
</dbReference>
<dbReference type="InterPro" id="IPR028976">
    <property type="entry name" value="CheC-like_sf"/>
</dbReference>
<dbReference type="PANTHER" id="PTHR39452:SF1">
    <property type="entry name" value="CHEY-P PHOSPHATASE CHEX"/>
    <property type="match status" value="1"/>
</dbReference>
<keyword evidence="4" id="KW-1185">Reference proteome</keyword>
<dbReference type="RefSeq" id="WP_149566483.1">
    <property type="nucleotide sequence ID" value="NZ_CP035807.1"/>
</dbReference>
<dbReference type="CDD" id="cd17906">
    <property type="entry name" value="CheX"/>
    <property type="match status" value="1"/>
</dbReference>
<reference evidence="3 4" key="1">
    <citation type="submission" date="2019-02" db="EMBL/GenBank/DDBJ databases">
        <authorList>
            <person name="Fomenkov A."/>
            <person name="Dubinina G."/>
            <person name="Grabovich M."/>
            <person name="Vincze T."/>
            <person name="Roberts R.J."/>
        </authorList>
    </citation>
    <scope>NUCLEOTIDE SEQUENCE [LARGE SCALE GENOMIC DNA]</scope>
    <source>
        <strain evidence="3 4">P</strain>
    </source>
</reference>
<dbReference type="OrthoDB" id="9790435at2"/>
<evidence type="ECO:0000259" key="2">
    <source>
        <dbReference type="Pfam" id="PF13690"/>
    </source>
</evidence>
<organism evidence="3 4">
    <name type="scientific">Thiospirochaeta perfilievii</name>
    <dbReference type="NCBI Taxonomy" id="252967"/>
    <lineage>
        <taxon>Bacteria</taxon>
        <taxon>Pseudomonadati</taxon>
        <taxon>Spirochaetota</taxon>
        <taxon>Spirochaetia</taxon>
        <taxon>Spirochaetales</taxon>
        <taxon>Spirochaetaceae</taxon>
        <taxon>Thiospirochaeta</taxon>
    </lineage>
</organism>
<dbReference type="InterPro" id="IPR028051">
    <property type="entry name" value="CheX-like_dom"/>
</dbReference>
<keyword evidence="1" id="KW-0145">Chemotaxis</keyword>
<evidence type="ECO:0000313" key="3">
    <source>
        <dbReference type="EMBL" id="QEN03223.1"/>
    </source>
</evidence>
<dbReference type="EMBL" id="CP035807">
    <property type="protein sequence ID" value="QEN03223.1"/>
    <property type="molecule type" value="Genomic_DNA"/>
</dbReference>
<dbReference type="Pfam" id="PF13690">
    <property type="entry name" value="CheX"/>
    <property type="match status" value="1"/>
</dbReference>
<accession>A0A5C1Q584</accession>
<dbReference type="GO" id="GO:0006935">
    <property type="term" value="P:chemotaxis"/>
    <property type="evidence" value="ECO:0007669"/>
    <property type="project" value="UniProtKB-KW"/>
</dbReference>
<sequence length="155" mass="17678">MYSKINESFIEVTKNIFQKLFSTEIMEEEIYTVDNKNHKWDISGVVGVVGDYEGVVSIRLLQTSASKLLEKSRVDSPEISVRWNLINDMIGEVVNNITGNVLSKISKNEFTHSVPITIQGENHILQWPKEAPILAIPFKMDYGVFEVQYSLVENK</sequence>
<gene>
    <name evidence="3" type="ORF">EW093_00390</name>
</gene>
<reference evidence="3 4" key="2">
    <citation type="submission" date="2019-09" db="EMBL/GenBank/DDBJ databases">
        <title>Complete Genome Sequence and Methylome Analysis of free living Spirochaetas.</title>
        <authorList>
            <person name="Leshcheva N."/>
            <person name="Mikheeva N."/>
        </authorList>
    </citation>
    <scope>NUCLEOTIDE SEQUENCE [LARGE SCALE GENOMIC DNA]</scope>
    <source>
        <strain evidence="3 4">P</strain>
    </source>
</reference>
<dbReference type="KEGG" id="sper:EW093_00390"/>
<dbReference type="Proteomes" id="UP000323824">
    <property type="component" value="Chromosome"/>
</dbReference>
<evidence type="ECO:0000256" key="1">
    <source>
        <dbReference type="ARBA" id="ARBA00022500"/>
    </source>
</evidence>
<dbReference type="AlphaFoldDB" id="A0A5C1Q584"/>
<name>A0A5C1Q584_9SPIO</name>
<dbReference type="Gene3D" id="3.40.1550.10">
    <property type="entry name" value="CheC-like"/>
    <property type="match status" value="1"/>
</dbReference>
<proteinExistence type="predicted"/>
<dbReference type="SUPFAM" id="SSF103039">
    <property type="entry name" value="CheC-like"/>
    <property type="match status" value="1"/>
</dbReference>